<keyword evidence="6 11" id="KW-0808">Transferase</keyword>
<dbReference type="PANTHER" id="PTHR13693:SF100">
    <property type="entry name" value="8-AMINO-7-OXONONANOATE SYNTHASE"/>
    <property type="match status" value="1"/>
</dbReference>
<proteinExistence type="inferred from homology"/>
<evidence type="ECO:0000313" key="13">
    <source>
        <dbReference type="EMBL" id="SDM99807.1"/>
    </source>
</evidence>
<organism evidence="13 14">
    <name type="scientific">Dendrosporobacter quercicolus</name>
    <dbReference type="NCBI Taxonomy" id="146817"/>
    <lineage>
        <taxon>Bacteria</taxon>
        <taxon>Bacillati</taxon>
        <taxon>Bacillota</taxon>
        <taxon>Negativicutes</taxon>
        <taxon>Selenomonadales</taxon>
        <taxon>Sporomusaceae</taxon>
        <taxon>Dendrosporobacter</taxon>
    </lineage>
</organism>
<dbReference type="PROSITE" id="PS00599">
    <property type="entry name" value="AA_TRANSFER_CLASS_2"/>
    <property type="match status" value="1"/>
</dbReference>
<dbReference type="InterPro" id="IPR001917">
    <property type="entry name" value="Aminotrans_II_pyridoxalP_BS"/>
</dbReference>
<dbReference type="InterPro" id="IPR050087">
    <property type="entry name" value="AON_synthase_class-II"/>
</dbReference>
<keyword evidence="7" id="KW-0093">Biotin biosynthesis</keyword>
<evidence type="ECO:0000256" key="7">
    <source>
        <dbReference type="ARBA" id="ARBA00022756"/>
    </source>
</evidence>
<evidence type="ECO:0000256" key="10">
    <source>
        <dbReference type="PIRSR" id="PIRSR604723-51"/>
    </source>
</evidence>
<feature type="domain" description="Aminotransferase class I/classII large" evidence="12">
    <location>
        <begin position="38"/>
        <end position="377"/>
    </location>
</feature>
<evidence type="ECO:0000256" key="3">
    <source>
        <dbReference type="ARBA" id="ARBA00004746"/>
    </source>
</evidence>
<evidence type="ECO:0000256" key="11">
    <source>
        <dbReference type="RuleBase" id="RU003693"/>
    </source>
</evidence>
<dbReference type="FunFam" id="3.40.640.10:FF:000006">
    <property type="entry name" value="5-aminolevulinate synthase, mitochondrial"/>
    <property type="match status" value="1"/>
</dbReference>
<evidence type="ECO:0000256" key="9">
    <source>
        <dbReference type="ARBA" id="ARBA00047715"/>
    </source>
</evidence>
<dbReference type="InterPro" id="IPR015421">
    <property type="entry name" value="PyrdxlP-dep_Trfase_major"/>
</dbReference>
<name>A0A1G9XSN1_9FIRM</name>
<comment type="catalytic activity">
    <reaction evidence="9 11">
        <text>6-carboxyhexanoyl-[ACP] + L-alanine + H(+) = (8S)-8-amino-7-oxononanoate + holo-[ACP] + CO2</text>
        <dbReference type="Rhea" id="RHEA:42288"/>
        <dbReference type="Rhea" id="RHEA-COMP:9685"/>
        <dbReference type="Rhea" id="RHEA-COMP:9955"/>
        <dbReference type="ChEBI" id="CHEBI:15378"/>
        <dbReference type="ChEBI" id="CHEBI:16526"/>
        <dbReference type="ChEBI" id="CHEBI:57972"/>
        <dbReference type="ChEBI" id="CHEBI:64479"/>
        <dbReference type="ChEBI" id="CHEBI:78846"/>
        <dbReference type="ChEBI" id="CHEBI:149468"/>
        <dbReference type="EC" id="2.3.1.47"/>
    </reaction>
</comment>
<dbReference type="PANTHER" id="PTHR13693">
    <property type="entry name" value="CLASS II AMINOTRANSFERASE/8-AMINO-7-OXONONANOATE SYNTHASE"/>
    <property type="match status" value="1"/>
</dbReference>
<dbReference type="InterPro" id="IPR004839">
    <property type="entry name" value="Aminotransferase_I/II_large"/>
</dbReference>
<comment type="similarity">
    <text evidence="4 11">Belongs to the class-II pyridoxal-phosphate-dependent aminotransferase family. BioF subfamily.</text>
</comment>
<dbReference type="AlphaFoldDB" id="A0A1G9XSN1"/>
<comment type="cofactor">
    <cofactor evidence="1 10 11">
        <name>pyridoxal 5'-phosphate</name>
        <dbReference type="ChEBI" id="CHEBI:597326"/>
    </cofactor>
</comment>
<comment type="subunit">
    <text evidence="5 11">Homodimer.</text>
</comment>
<reference evidence="13 14" key="1">
    <citation type="submission" date="2016-10" db="EMBL/GenBank/DDBJ databases">
        <authorList>
            <person name="de Groot N.N."/>
        </authorList>
    </citation>
    <scope>NUCLEOTIDE SEQUENCE [LARGE SCALE GENOMIC DNA]</scope>
    <source>
        <strain evidence="13 14">DSM 1736</strain>
    </source>
</reference>
<dbReference type="STRING" id="146817.SAMN04488502_11034"/>
<dbReference type="Gene3D" id="3.40.640.10">
    <property type="entry name" value="Type I PLP-dependent aspartate aminotransferase-like (Major domain)"/>
    <property type="match status" value="1"/>
</dbReference>
<dbReference type="InterPro" id="IPR004723">
    <property type="entry name" value="AONS_Archaea/Proteobacteria"/>
</dbReference>
<dbReference type="GO" id="GO:0030170">
    <property type="term" value="F:pyridoxal phosphate binding"/>
    <property type="evidence" value="ECO:0007669"/>
    <property type="project" value="InterPro"/>
</dbReference>
<evidence type="ECO:0000256" key="2">
    <source>
        <dbReference type="ARBA" id="ARBA00002513"/>
    </source>
</evidence>
<dbReference type="UniPathway" id="UPA00078"/>
<evidence type="ECO:0000313" key="14">
    <source>
        <dbReference type="Proteomes" id="UP000214880"/>
    </source>
</evidence>
<feature type="modified residue" description="N6-(pyridoxal phosphate)lysine" evidence="10">
    <location>
        <position position="235"/>
    </location>
</feature>
<evidence type="ECO:0000256" key="4">
    <source>
        <dbReference type="ARBA" id="ARBA00010008"/>
    </source>
</evidence>
<gene>
    <name evidence="13" type="ORF">SAMN04488502_11034</name>
</gene>
<protein>
    <recommendedName>
        <fullName evidence="11">8-amino-7-ketopelargonate synthase</fullName>
        <ecNumber evidence="11">2.3.1.47</ecNumber>
    </recommendedName>
</protein>
<dbReference type="Gene3D" id="3.90.1150.10">
    <property type="entry name" value="Aspartate Aminotransferase, domain 1"/>
    <property type="match status" value="1"/>
</dbReference>
<dbReference type="EMBL" id="FNHB01000010">
    <property type="protein sequence ID" value="SDM99807.1"/>
    <property type="molecule type" value="Genomic_DNA"/>
</dbReference>
<dbReference type="GO" id="GO:0009102">
    <property type="term" value="P:biotin biosynthetic process"/>
    <property type="evidence" value="ECO:0007669"/>
    <property type="project" value="UniProtKB-UniRule"/>
</dbReference>
<accession>A0A1G9XSN1</accession>
<sequence>MDFLQDYLLAARQKNLYRQTIAYEPVDATHVRLDGQIYLLLAANNYLGLTHHPRVRQAAIEAVANYGSGSGGARLTTGTHPVYSSLEGRLAAFKGTEAAVVFNCGYMANIGTISALMGRADTIFSDELNHASIIDGCRLSKARTVVFRHSDMAHLAQCLAETPCSGQRLIVVDGVFSMDGDIAPLEEIVKLAKKYDALTMVDDAHSTGVLGQGRGTAVHFGLEGQIDIQLGTLSKALAAEGGYVAGSRQLVEYLVNTARSFIFSTALAPAAVAAALAALELIEAEPALTEKLSSNSSFMRRGLSAAGLPVVGGITPIIPVGVGPAGTAVKLAEELRQGGLIITAIRPPTVPEGESRLRIAVSAAHDQAELSLAIDQIAAAVNKLKRGDH</sequence>
<dbReference type="Pfam" id="PF00155">
    <property type="entry name" value="Aminotran_1_2"/>
    <property type="match status" value="1"/>
</dbReference>
<dbReference type="SUPFAM" id="SSF53383">
    <property type="entry name" value="PLP-dependent transferases"/>
    <property type="match status" value="1"/>
</dbReference>
<comment type="pathway">
    <text evidence="3 11">Cofactor biosynthesis; biotin biosynthesis.</text>
</comment>
<evidence type="ECO:0000256" key="8">
    <source>
        <dbReference type="ARBA" id="ARBA00022898"/>
    </source>
</evidence>
<evidence type="ECO:0000256" key="5">
    <source>
        <dbReference type="ARBA" id="ARBA00011738"/>
    </source>
</evidence>
<comment type="function">
    <text evidence="2 11">Catalyzes the decarboxylative condensation of pimeloyl-[acyl-carrier protein] and L-alanine to produce 8-amino-7-oxononanoate (AON), [acyl-carrier protein], and carbon dioxide.</text>
</comment>
<dbReference type="GO" id="GO:0008710">
    <property type="term" value="F:8-amino-7-oxononanoate synthase activity"/>
    <property type="evidence" value="ECO:0007669"/>
    <property type="project" value="UniProtKB-UniRule"/>
</dbReference>
<evidence type="ECO:0000259" key="12">
    <source>
        <dbReference type="Pfam" id="PF00155"/>
    </source>
</evidence>
<dbReference type="RefSeq" id="WP_092074515.1">
    <property type="nucleotide sequence ID" value="NZ_FNHB01000010.1"/>
</dbReference>
<keyword evidence="14" id="KW-1185">Reference proteome</keyword>
<dbReference type="Proteomes" id="UP000214880">
    <property type="component" value="Unassembled WGS sequence"/>
</dbReference>
<keyword evidence="8 10" id="KW-0663">Pyridoxal phosphate</keyword>
<dbReference type="OrthoDB" id="9807157at2"/>
<dbReference type="CDD" id="cd06454">
    <property type="entry name" value="KBL_like"/>
    <property type="match status" value="1"/>
</dbReference>
<dbReference type="EC" id="2.3.1.47" evidence="11"/>
<evidence type="ECO:0000256" key="6">
    <source>
        <dbReference type="ARBA" id="ARBA00022679"/>
    </source>
</evidence>
<dbReference type="NCBIfam" id="TIGR00858">
    <property type="entry name" value="bioF"/>
    <property type="match status" value="1"/>
</dbReference>
<evidence type="ECO:0000256" key="1">
    <source>
        <dbReference type="ARBA" id="ARBA00001933"/>
    </source>
</evidence>
<dbReference type="InterPro" id="IPR015422">
    <property type="entry name" value="PyrdxlP-dep_Trfase_small"/>
</dbReference>
<dbReference type="InterPro" id="IPR015424">
    <property type="entry name" value="PyrdxlP-dep_Trfase"/>
</dbReference>